<dbReference type="RefSeq" id="WP_138864845.1">
    <property type="nucleotide sequence ID" value="NZ_VCPC01000003.1"/>
</dbReference>
<evidence type="ECO:0000313" key="6">
    <source>
        <dbReference type="EMBL" id="TMV11784.1"/>
    </source>
</evidence>
<keyword evidence="2 5" id="KW-0812">Transmembrane</keyword>
<evidence type="ECO:0000256" key="3">
    <source>
        <dbReference type="ARBA" id="ARBA00022989"/>
    </source>
</evidence>
<keyword evidence="7" id="KW-1185">Reference proteome</keyword>
<keyword evidence="4 5" id="KW-0472">Membrane</keyword>
<proteinExistence type="predicted"/>
<dbReference type="PANTHER" id="PTHR30168">
    <property type="entry name" value="PUTATIVE MEMBRANE PROTEIN YPFJ"/>
    <property type="match status" value="1"/>
</dbReference>
<dbReference type="EMBL" id="VCPC01000003">
    <property type="protein sequence ID" value="TMV11784.1"/>
    <property type="molecule type" value="Genomic_DNA"/>
</dbReference>
<reference evidence="6 7" key="1">
    <citation type="submission" date="2019-05" db="EMBL/GenBank/DDBJ databases">
        <title>Marivita sp. nov. isolated from sea sediment.</title>
        <authorList>
            <person name="Kim W."/>
        </authorList>
    </citation>
    <scope>NUCLEOTIDE SEQUENCE [LARGE SCALE GENOMIC DNA]</scope>
    <source>
        <strain evidence="6 7">CAU 1492</strain>
    </source>
</reference>
<evidence type="ECO:0000256" key="4">
    <source>
        <dbReference type="ARBA" id="ARBA00023136"/>
    </source>
</evidence>
<protein>
    <recommendedName>
        <fullName evidence="8">Neutral zinc metallopeptidase</fullName>
    </recommendedName>
</protein>
<sequence>MRLRGTRSSGNIVDRRGRGGGGRVALGGLGGFGLLAVLAIGYFTGIDVTPLIVGSEPTQSSRPYEPTEAEQQAAEFVSRVLATTEDVWGTEFPRQLETDYVPPQLVLFTDVTQSPCGGASGATGPFYCPADSRAYLDLSFFSTLENRLGAGGDFAAAYVIAHEVAHHVQNQIGILGQVDQARRQSSQTQANALTVRLELQADCLSGVWASNVEGLMERGDLQEAINAARQIGDDKLQRDAGRVPQPHTFTHGTSEQRVRWFQRGFDSGNIGDCDTFNTNRL</sequence>
<evidence type="ECO:0000256" key="2">
    <source>
        <dbReference type="ARBA" id="ARBA00022692"/>
    </source>
</evidence>
<dbReference type="Proteomes" id="UP001191082">
    <property type="component" value="Unassembled WGS sequence"/>
</dbReference>
<keyword evidence="3 5" id="KW-1133">Transmembrane helix</keyword>
<dbReference type="PANTHER" id="PTHR30168:SF0">
    <property type="entry name" value="INNER MEMBRANE PROTEIN"/>
    <property type="match status" value="1"/>
</dbReference>
<comment type="subcellular location">
    <subcellularLocation>
        <location evidence="1">Membrane</location>
        <topology evidence="1">Single-pass membrane protein</topology>
    </subcellularLocation>
</comment>
<dbReference type="Pfam" id="PF04228">
    <property type="entry name" value="Zn_peptidase"/>
    <property type="match status" value="1"/>
</dbReference>
<evidence type="ECO:0008006" key="8">
    <source>
        <dbReference type="Google" id="ProtNLM"/>
    </source>
</evidence>
<accession>A0ABY2X7L9</accession>
<organism evidence="6 7">
    <name type="scientific">Arenibacterium halophilum</name>
    <dbReference type="NCBI Taxonomy" id="2583821"/>
    <lineage>
        <taxon>Bacteria</taxon>
        <taxon>Pseudomonadati</taxon>
        <taxon>Pseudomonadota</taxon>
        <taxon>Alphaproteobacteria</taxon>
        <taxon>Rhodobacterales</taxon>
        <taxon>Paracoccaceae</taxon>
        <taxon>Arenibacterium</taxon>
    </lineage>
</organism>
<name>A0ABY2X7L9_9RHOB</name>
<comment type="caution">
    <text evidence="6">The sequence shown here is derived from an EMBL/GenBank/DDBJ whole genome shotgun (WGS) entry which is preliminary data.</text>
</comment>
<dbReference type="InterPro" id="IPR007343">
    <property type="entry name" value="Uncharacterised_pept_Zn_put"/>
</dbReference>
<feature type="transmembrane region" description="Helical" evidence="5">
    <location>
        <begin position="21"/>
        <end position="43"/>
    </location>
</feature>
<gene>
    <name evidence="6" type="ORF">FGK64_16100</name>
</gene>
<evidence type="ECO:0000313" key="7">
    <source>
        <dbReference type="Proteomes" id="UP001191082"/>
    </source>
</evidence>
<evidence type="ECO:0000256" key="1">
    <source>
        <dbReference type="ARBA" id="ARBA00004167"/>
    </source>
</evidence>
<evidence type="ECO:0000256" key="5">
    <source>
        <dbReference type="SAM" id="Phobius"/>
    </source>
</evidence>